<dbReference type="InterPro" id="IPR016194">
    <property type="entry name" value="SPOC-like_C_dom_sf"/>
</dbReference>
<evidence type="ECO:0000313" key="7">
    <source>
        <dbReference type="EMBL" id="OBA25508.1"/>
    </source>
</evidence>
<keyword evidence="4" id="KW-0779">Telomere</keyword>
<feature type="domain" description="Ku" evidence="6">
    <location>
        <begin position="23"/>
        <end position="191"/>
    </location>
</feature>
<comment type="caution">
    <text evidence="7">The sequence shown here is derived from an EMBL/GenBank/DDBJ whole genome shotgun (WGS) entry which is preliminary data.</text>
</comment>
<dbReference type="Proteomes" id="UP000092321">
    <property type="component" value="Unassembled WGS sequence"/>
</dbReference>
<protein>
    <recommendedName>
        <fullName evidence="2">DNA helicase</fullName>
        <ecNumber evidence="2">3.6.4.12</ecNumber>
    </recommendedName>
</protein>
<evidence type="ECO:0000256" key="1">
    <source>
        <dbReference type="ARBA" id="ARBA00004574"/>
    </source>
</evidence>
<evidence type="ECO:0000256" key="4">
    <source>
        <dbReference type="ARBA" id="ARBA00022895"/>
    </source>
</evidence>
<organism evidence="7 8">
    <name type="scientific">Hanseniaspora valbyensis NRRL Y-1626</name>
    <dbReference type="NCBI Taxonomy" id="766949"/>
    <lineage>
        <taxon>Eukaryota</taxon>
        <taxon>Fungi</taxon>
        <taxon>Dikarya</taxon>
        <taxon>Ascomycota</taxon>
        <taxon>Saccharomycotina</taxon>
        <taxon>Saccharomycetes</taxon>
        <taxon>Saccharomycodales</taxon>
        <taxon>Saccharomycodaceae</taxon>
        <taxon>Hanseniaspora</taxon>
    </lineage>
</organism>
<evidence type="ECO:0000256" key="5">
    <source>
        <dbReference type="ARBA" id="ARBA00023125"/>
    </source>
</evidence>
<dbReference type="OrthoDB" id="3972090at2759"/>
<dbReference type="InterPro" id="IPR006164">
    <property type="entry name" value="DNA_bd_Ku70/Ku80"/>
</dbReference>
<evidence type="ECO:0000313" key="8">
    <source>
        <dbReference type="Proteomes" id="UP000092321"/>
    </source>
</evidence>
<evidence type="ECO:0000256" key="3">
    <source>
        <dbReference type="ARBA" id="ARBA00022454"/>
    </source>
</evidence>
<accession>A0A1B7T9W5</accession>
<keyword evidence="5" id="KW-0238">DNA-binding</keyword>
<evidence type="ECO:0000256" key="2">
    <source>
        <dbReference type="ARBA" id="ARBA00012551"/>
    </source>
</evidence>
<dbReference type="GO" id="GO:0003678">
    <property type="term" value="F:DNA helicase activity"/>
    <property type="evidence" value="ECO:0007669"/>
    <property type="project" value="UniProtKB-EC"/>
</dbReference>
<dbReference type="Gene3D" id="2.40.290.10">
    <property type="match status" value="1"/>
</dbReference>
<keyword evidence="3" id="KW-0158">Chromosome</keyword>
<gene>
    <name evidence="7" type="ORF">HANVADRAFT_118125</name>
</gene>
<dbReference type="GO" id="GO:0006303">
    <property type="term" value="P:double-strand break repair via nonhomologous end joining"/>
    <property type="evidence" value="ECO:0007669"/>
    <property type="project" value="InterPro"/>
</dbReference>
<dbReference type="AlphaFoldDB" id="A0A1B7T9W5"/>
<dbReference type="EC" id="3.6.4.12" evidence="2"/>
<sequence length="348" mass="40409">MFETDDPEQKEIVNVKVVTDFQTSEVIPPSTIKSCLELYDDTLIPEDKVKSIFENQIILGKNEDVTYHPFISIQGFVPIASLVKTFFLANLGKPIELIPSDNKYENSVKFLNNLKQTLFEKDLAIMCLAKLTWNKGVRNYVIVPRKITKIDDSLTQKDVIKLIIIDIPFKDEIRMYPKININEDYKISEREKDQYMDFKTAFKSIYASGELNLANDLTIDPIAKLDQILSSCDIDLQTKRYNIVLKDAITDSKILTEEEEMAKQDVEELDSTFEVVKKSTKILLENHVVELEILNEIKDVYNKQFEYVQERNIKKNKTSNKRTQITYDDNGNEIVLNDETNKEKRQKI</sequence>
<dbReference type="EMBL" id="LXPE01000082">
    <property type="protein sequence ID" value="OBA25508.1"/>
    <property type="molecule type" value="Genomic_DNA"/>
</dbReference>
<evidence type="ECO:0000259" key="6">
    <source>
        <dbReference type="Pfam" id="PF02735"/>
    </source>
</evidence>
<keyword evidence="8" id="KW-1185">Reference proteome</keyword>
<dbReference type="GO" id="GO:0000781">
    <property type="term" value="C:chromosome, telomeric region"/>
    <property type="evidence" value="ECO:0007669"/>
    <property type="project" value="UniProtKB-SubCell"/>
</dbReference>
<comment type="subcellular location">
    <subcellularLocation>
        <location evidence="1">Chromosome</location>
        <location evidence="1">Telomere</location>
    </subcellularLocation>
</comment>
<dbReference type="Pfam" id="PF02735">
    <property type="entry name" value="Ku"/>
    <property type="match status" value="1"/>
</dbReference>
<name>A0A1B7T9W5_9ASCO</name>
<reference evidence="8" key="1">
    <citation type="journal article" date="2016" name="Proc. Natl. Acad. Sci. U.S.A.">
        <title>Comparative genomics of biotechnologically important yeasts.</title>
        <authorList>
            <person name="Riley R."/>
            <person name="Haridas S."/>
            <person name="Wolfe K.H."/>
            <person name="Lopes M.R."/>
            <person name="Hittinger C.T."/>
            <person name="Goeker M."/>
            <person name="Salamov A.A."/>
            <person name="Wisecaver J.H."/>
            <person name="Long T.M."/>
            <person name="Calvey C.H."/>
            <person name="Aerts A.L."/>
            <person name="Barry K.W."/>
            <person name="Choi C."/>
            <person name="Clum A."/>
            <person name="Coughlan A.Y."/>
            <person name="Deshpande S."/>
            <person name="Douglass A.P."/>
            <person name="Hanson S.J."/>
            <person name="Klenk H.-P."/>
            <person name="LaButti K.M."/>
            <person name="Lapidus A."/>
            <person name="Lindquist E.A."/>
            <person name="Lipzen A.M."/>
            <person name="Meier-Kolthoff J.P."/>
            <person name="Ohm R.A."/>
            <person name="Otillar R.P."/>
            <person name="Pangilinan J.L."/>
            <person name="Peng Y."/>
            <person name="Rokas A."/>
            <person name="Rosa C.A."/>
            <person name="Scheuner C."/>
            <person name="Sibirny A.A."/>
            <person name="Slot J.C."/>
            <person name="Stielow J.B."/>
            <person name="Sun H."/>
            <person name="Kurtzman C.P."/>
            <person name="Blackwell M."/>
            <person name="Grigoriev I.V."/>
            <person name="Jeffries T.W."/>
        </authorList>
    </citation>
    <scope>NUCLEOTIDE SEQUENCE [LARGE SCALE GENOMIC DNA]</scope>
    <source>
        <strain evidence="8">NRRL Y-1626</strain>
    </source>
</reference>
<proteinExistence type="predicted"/>
<dbReference type="GO" id="GO:0003677">
    <property type="term" value="F:DNA binding"/>
    <property type="evidence" value="ECO:0007669"/>
    <property type="project" value="UniProtKB-KW"/>
</dbReference>
<dbReference type="SUPFAM" id="SSF100939">
    <property type="entry name" value="SPOC domain-like"/>
    <property type="match status" value="1"/>
</dbReference>